<reference evidence="11" key="1">
    <citation type="journal article" date="2020" name="Fungal Divers.">
        <title>Resolving the Mortierellaceae phylogeny through synthesis of multi-gene phylogenetics and phylogenomics.</title>
        <authorList>
            <person name="Vandepol N."/>
            <person name="Liber J."/>
            <person name="Desiro A."/>
            <person name="Na H."/>
            <person name="Kennedy M."/>
            <person name="Barry K."/>
            <person name="Grigoriev I.V."/>
            <person name="Miller A.N."/>
            <person name="O'Donnell K."/>
            <person name="Stajich J.E."/>
            <person name="Bonito G."/>
        </authorList>
    </citation>
    <scope>NUCLEOTIDE SEQUENCE</scope>
    <source>
        <strain evidence="11">MES-2147</strain>
    </source>
</reference>
<feature type="compositionally biased region" description="Polar residues" evidence="8">
    <location>
        <begin position="129"/>
        <end position="159"/>
    </location>
</feature>
<organism evidence="11 12">
    <name type="scientific">Modicella reniformis</name>
    <dbReference type="NCBI Taxonomy" id="1440133"/>
    <lineage>
        <taxon>Eukaryota</taxon>
        <taxon>Fungi</taxon>
        <taxon>Fungi incertae sedis</taxon>
        <taxon>Mucoromycota</taxon>
        <taxon>Mortierellomycotina</taxon>
        <taxon>Mortierellomycetes</taxon>
        <taxon>Mortierellales</taxon>
        <taxon>Mortierellaceae</taxon>
        <taxon>Modicella</taxon>
    </lineage>
</organism>
<dbReference type="EMBL" id="JAAAHW010000321">
    <property type="protein sequence ID" value="KAG0003768.1"/>
    <property type="molecule type" value="Genomic_DNA"/>
</dbReference>
<feature type="region of interest" description="Disordered" evidence="8">
    <location>
        <begin position="406"/>
        <end position="426"/>
    </location>
</feature>
<dbReference type="OrthoDB" id="273123at2759"/>
<accession>A0A9P6MJE4</accession>
<feature type="compositionally biased region" description="Low complexity" evidence="8">
    <location>
        <begin position="417"/>
        <end position="426"/>
    </location>
</feature>
<evidence type="ECO:0000256" key="7">
    <source>
        <dbReference type="ARBA" id="ARBA00023242"/>
    </source>
</evidence>
<dbReference type="InterPro" id="IPR055065">
    <property type="entry name" value="OB_MCM10"/>
</dbReference>
<keyword evidence="12" id="KW-1185">Reference proteome</keyword>
<dbReference type="GO" id="GO:0043596">
    <property type="term" value="C:nuclear replication fork"/>
    <property type="evidence" value="ECO:0007669"/>
    <property type="project" value="TreeGrafter"/>
</dbReference>
<dbReference type="InterPro" id="IPR040184">
    <property type="entry name" value="Mcm10"/>
</dbReference>
<evidence type="ECO:0000256" key="4">
    <source>
        <dbReference type="ARBA" id="ARBA00022723"/>
    </source>
</evidence>
<dbReference type="Gene3D" id="2.40.50.140">
    <property type="entry name" value="Nucleic acid-binding proteins"/>
    <property type="match status" value="1"/>
</dbReference>
<dbReference type="InterPro" id="IPR015408">
    <property type="entry name" value="Znf_Mcm10/DnaG"/>
</dbReference>
<evidence type="ECO:0000259" key="9">
    <source>
        <dbReference type="Pfam" id="PF09329"/>
    </source>
</evidence>
<dbReference type="Proteomes" id="UP000749646">
    <property type="component" value="Unassembled WGS sequence"/>
</dbReference>
<feature type="compositionally biased region" description="Polar residues" evidence="8">
    <location>
        <begin position="99"/>
        <end position="108"/>
    </location>
</feature>
<dbReference type="GO" id="GO:0008270">
    <property type="term" value="F:zinc ion binding"/>
    <property type="evidence" value="ECO:0007669"/>
    <property type="project" value="UniProtKB-KW"/>
</dbReference>
<keyword evidence="6" id="KW-0862">Zinc</keyword>
<dbReference type="Pfam" id="PF09329">
    <property type="entry name" value="zf-primase"/>
    <property type="match status" value="1"/>
</dbReference>
<name>A0A9P6MJE4_9FUNG</name>
<proteinExistence type="inferred from homology"/>
<evidence type="ECO:0000259" key="10">
    <source>
        <dbReference type="Pfam" id="PF22379"/>
    </source>
</evidence>
<feature type="compositionally biased region" description="Polar residues" evidence="8">
    <location>
        <begin position="921"/>
        <end position="937"/>
    </location>
</feature>
<feature type="compositionally biased region" description="Low complexity" evidence="8">
    <location>
        <begin position="190"/>
        <end position="203"/>
    </location>
</feature>
<gene>
    <name evidence="11" type="ORF">BGZ65_001372</name>
</gene>
<keyword evidence="5" id="KW-0863">Zinc-finger</keyword>
<protein>
    <recommendedName>
        <fullName evidence="13">Zinc finger Mcm10/DnaG-type domain-containing protein</fullName>
    </recommendedName>
</protein>
<evidence type="ECO:0008006" key="13">
    <source>
        <dbReference type="Google" id="ProtNLM"/>
    </source>
</evidence>
<comment type="subcellular location">
    <subcellularLocation>
        <location evidence="1">Nucleus</location>
    </subcellularLocation>
</comment>
<comment type="caution">
    <text evidence="11">The sequence shown here is derived from an EMBL/GenBank/DDBJ whole genome shotgun (WGS) entry which is preliminary data.</text>
</comment>
<dbReference type="AlphaFoldDB" id="A0A9P6MJE4"/>
<keyword evidence="7" id="KW-0539">Nucleus</keyword>
<feature type="compositionally biased region" description="Basic and acidic residues" evidence="8">
    <location>
        <begin position="962"/>
        <end position="976"/>
    </location>
</feature>
<feature type="region of interest" description="Disordered" evidence="8">
    <location>
        <begin position="906"/>
        <end position="976"/>
    </location>
</feature>
<dbReference type="PANTHER" id="PTHR13454">
    <property type="entry name" value="PROTEIN MCM10 HOMOLOG"/>
    <property type="match status" value="1"/>
</dbReference>
<dbReference type="GO" id="GO:0003697">
    <property type="term" value="F:single-stranded DNA binding"/>
    <property type="evidence" value="ECO:0007669"/>
    <property type="project" value="InterPro"/>
</dbReference>
<evidence type="ECO:0000256" key="5">
    <source>
        <dbReference type="ARBA" id="ARBA00022771"/>
    </source>
</evidence>
<dbReference type="PANTHER" id="PTHR13454:SF11">
    <property type="entry name" value="PROTEIN MCM10 HOMOLOG"/>
    <property type="match status" value="1"/>
</dbReference>
<keyword evidence="4" id="KW-0479">Metal-binding</keyword>
<evidence type="ECO:0000256" key="2">
    <source>
        <dbReference type="ARBA" id="ARBA00009679"/>
    </source>
</evidence>
<keyword evidence="3" id="KW-0235">DNA replication</keyword>
<feature type="domain" description="MCM10 OB-fold" evidence="10">
    <location>
        <begin position="449"/>
        <end position="536"/>
    </location>
</feature>
<sequence>MDKHTEPQSTIDLGSSGLAGKEGRQEQESNQPVIAVNTADDSSSSSEEEDLALLEEITRKKAELEAKLRAKKLRRAAKNVGADGVQQTSCETSVPRDSATPQSCSTASGDRIVTPKRELPEILMDSPSFPGSTVLDNPNDLSVESPSDVITPTKSNTPLVSPGFRTPSPPSGSRFMSPPSGASSRKRQHSPSPLRASSLSAQRVRYGSLTPTSSRYLRGLGQGSGTPSKVSSFNEKMKLEGGASSTSWTEDPFHDLLDEDLDSALLDALLGDDFDQDTSEASGTDTGAMLPLSVEDNKETTKEECSAAYSTLDTAAHGATTPSLTDVVESQRQKREAEVATQKAPKATFYTVTADSEPLSTTESARLGHVPDFDPLTELRIRNREKSCEDVATMTRNLRIIPIKDGDRIREHSTQRSSSGLLPSPAPGGVLLTGGLGSTGSTNNNNNTPGLKSESWILAGVVGAKSKQKMTGKKVRYCHFQLSDLRSNAINVFMFRSVMDKHYDKLKVGNVVAIMDPKILNQAERVGTLGVEVEHADCLLVIGTSTDFGLCEAVKLNGESCGRILDKRGSAYCNYHIMMTMHKRRNQRGSMIIGTSSIQDLEGAPSQAGSATLSRKIGAGGQSSLHSEGIRMIAREPRETTYIFDDGGVGTSSMMDRGSSKNGPQQLDDGLSAFLMSQNNLGGQYLRQAKTSKDVAWAKDVTSPKTPTKSTELFPAEMIRRMGYDPVTGQFVPGSPKRSNDDLEARERSIRLLTERVKSPPASMQSLSNLSPVRRRTIEVKGTTRAIAQPRSSKLNASRGDRGVQGDAFFASPKPSGVLSAGQKWVSLDDGSSEEDVDHGSPLLSLSHQRAKILQETRANKGRLLDTSANATSRPASSNVVEQSTKIPQGERVFPSARMILKRRPVAQPSTIDPVIPKSGKSGTDKASTTRLNSLSKPSVLASGADTPLHASEASAMAQGDHVGKKPRFIDFSDSE</sequence>
<evidence type="ECO:0000256" key="6">
    <source>
        <dbReference type="ARBA" id="ARBA00022833"/>
    </source>
</evidence>
<dbReference type="InterPro" id="IPR012340">
    <property type="entry name" value="NA-bd_OB-fold"/>
</dbReference>
<evidence type="ECO:0000256" key="3">
    <source>
        <dbReference type="ARBA" id="ARBA00022705"/>
    </source>
</evidence>
<dbReference type="GO" id="GO:0006270">
    <property type="term" value="P:DNA replication initiation"/>
    <property type="evidence" value="ECO:0007669"/>
    <property type="project" value="InterPro"/>
</dbReference>
<feature type="region of interest" description="Disordered" evidence="8">
    <location>
        <begin position="1"/>
        <end position="51"/>
    </location>
</feature>
<evidence type="ECO:0000313" key="11">
    <source>
        <dbReference type="EMBL" id="KAG0003768.1"/>
    </source>
</evidence>
<evidence type="ECO:0000256" key="1">
    <source>
        <dbReference type="ARBA" id="ARBA00004123"/>
    </source>
</evidence>
<dbReference type="GO" id="GO:0003688">
    <property type="term" value="F:DNA replication origin binding"/>
    <property type="evidence" value="ECO:0007669"/>
    <property type="project" value="TreeGrafter"/>
</dbReference>
<comment type="similarity">
    <text evidence="2">Belongs to the MCM10 family.</text>
</comment>
<evidence type="ECO:0000313" key="12">
    <source>
        <dbReference type="Proteomes" id="UP000749646"/>
    </source>
</evidence>
<feature type="domain" description="Zinc finger Mcm10/DnaG-type" evidence="9">
    <location>
        <begin position="543"/>
        <end position="588"/>
    </location>
</feature>
<feature type="region of interest" description="Disordered" evidence="8">
    <location>
        <begin position="75"/>
        <end position="232"/>
    </location>
</feature>
<dbReference type="Pfam" id="PF22379">
    <property type="entry name" value="OB_MCM10"/>
    <property type="match status" value="1"/>
</dbReference>
<evidence type="ECO:0000256" key="8">
    <source>
        <dbReference type="SAM" id="MobiDB-lite"/>
    </source>
</evidence>